<dbReference type="Pfam" id="PF01934">
    <property type="entry name" value="HepT-like"/>
    <property type="match status" value="1"/>
</dbReference>
<dbReference type="PANTHER" id="PTHR34139">
    <property type="entry name" value="UPF0331 PROTEIN MJ0127"/>
    <property type="match status" value="1"/>
</dbReference>
<keyword evidence="5" id="KW-0378">Hydrolase</keyword>
<comment type="caution">
    <text evidence="6">The sequence shown here is derived from an EMBL/GenBank/DDBJ whole genome shotgun (WGS) entry which is preliminary data.</text>
</comment>
<evidence type="ECO:0000256" key="1">
    <source>
        <dbReference type="ARBA" id="ARBA00022553"/>
    </source>
</evidence>
<proteinExistence type="predicted"/>
<protein>
    <submittedName>
        <fullName evidence="6">Uncharacterized protein with HEPN domain</fullName>
    </submittedName>
</protein>
<dbReference type="InterPro" id="IPR008201">
    <property type="entry name" value="HepT-like"/>
</dbReference>
<keyword evidence="4" id="KW-0547">Nucleotide-binding</keyword>
<keyword evidence="1" id="KW-0597">Phosphoprotein</keyword>
<keyword evidence="2" id="KW-1277">Toxin-antitoxin system</keyword>
<keyword evidence="7" id="KW-1185">Reference proteome</keyword>
<accession>A0ABV2J1X9</accession>
<sequence>MSVDPRLEGHLERMLQATNRAIEFVGGLTEDQFLRDSVRQHAVCMALVVCGENASRILEAFKSFATDHPEIEWRKIKGMRNIIAHGYFDLEFEIIYKTAVNMLPVLKLQLEALLHSTEI</sequence>
<evidence type="ECO:0000256" key="5">
    <source>
        <dbReference type="ARBA" id="ARBA00022801"/>
    </source>
</evidence>
<evidence type="ECO:0000256" key="3">
    <source>
        <dbReference type="ARBA" id="ARBA00022722"/>
    </source>
</evidence>
<gene>
    <name evidence="6" type="ORF">ABID16_003053</name>
</gene>
<evidence type="ECO:0000256" key="2">
    <source>
        <dbReference type="ARBA" id="ARBA00022649"/>
    </source>
</evidence>
<reference evidence="6 7" key="1">
    <citation type="submission" date="2024-06" db="EMBL/GenBank/DDBJ databases">
        <title>Genomic Encyclopedia of Type Strains, Phase IV (KMG-IV): sequencing the most valuable type-strain genomes for metagenomic binning, comparative biology and taxonomic classification.</title>
        <authorList>
            <person name="Goeker M."/>
        </authorList>
    </citation>
    <scope>NUCLEOTIDE SEQUENCE [LARGE SCALE GENOMIC DNA]</scope>
    <source>
        <strain evidence="6 7">DSM 29780</strain>
    </source>
</reference>
<dbReference type="InterPro" id="IPR051813">
    <property type="entry name" value="HepT_RNase_toxin"/>
</dbReference>
<dbReference type="RefSeq" id="WP_354557192.1">
    <property type="nucleotide sequence ID" value="NZ_JBEPMB010000004.1"/>
</dbReference>
<dbReference type="EMBL" id="JBEPMB010000004">
    <property type="protein sequence ID" value="MET3614716.1"/>
    <property type="molecule type" value="Genomic_DNA"/>
</dbReference>
<evidence type="ECO:0000313" key="7">
    <source>
        <dbReference type="Proteomes" id="UP001549047"/>
    </source>
</evidence>
<keyword evidence="3" id="KW-0540">Nuclease</keyword>
<dbReference type="PANTHER" id="PTHR34139:SF1">
    <property type="entry name" value="RNASE MJ1380-RELATED"/>
    <property type="match status" value="1"/>
</dbReference>
<organism evidence="6 7">
    <name type="scientific">Rhizobium aquaticum</name>
    <dbReference type="NCBI Taxonomy" id="1549636"/>
    <lineage>
        <taxon>Bacteria</taxon>
        <taxon>Pseudomonadati</taxon>
        <taxon>Pseudomonadota</taxon>
        <taxon>Alphaproteobacteria</taxon>
        <taxon>Hyphomicrobiales</taxon>
        <taxon>Rhizobiaceae</taxon>
        <taxon>Rhizobium/Agrobacterium group</taxon>
        <taxon>Rhizobium</taxon>
    </lineage>
</organism>
<name>A0ABV2J1X9_9HYPH</name>
<dbReference type="Proteomes" id="UP001549047">
    <property type="component" value="Unassembled WGS sequence"/>
</dbReference>
<evidence type="ECO:0000256" key="4">
    <source>
        <dbReference type="ARBA" id="ARBA00022741"/>
    </source>
</evidence>
<evidence type="ECO:0000313" key="6">
    <source>
        <dbReference type="EMBL" id="MET3614716.1"/>
    </source>
</evidence>